<reference evidence="2" key="2">
    <citation type="journal article" date="2015" name="Genome Biol. Evol.">
        <title>Complete Genome Sequence and Transcriptomic Analysis of the Novel Pathogen Elizabethkingia anophelis in Response to Oxidative Stress.</title>
        <authorList>
            <person name="Li Y."/>
            <person name="Liu Y."/>
            <person name="Chew S.C."/>
            <person name="Tay M."/>
            <person name="Salido M.M."/>
            <person name="Teo J."/>
            <person name="Lauro F.M."/>
            <person name="Givskov M."/>
            <person name="Yang L."/>
        </authorList>
    </citation>
    <scope>NUCLEOTIDE SEQUENCE</scope>
    <source>
        <strain evidence="2">NUHP1</strain>
    </source>
</reference>
<evidence type="ECO:0000256" key="1">
    <source>
        <dbReference type="SAM" id="MobiDB-lite"/>
    </source>
</evidence>
<dbReference type="HOGENOM" id="CLU_201068_0_0_10"/>
<name>A0A077ECQ2_9FLAO</name>
<dbReference type="RefSeq" id="WP_009086487.1">
    <property type="nucleotide sequence ID" value="NZ_CP007547.1"/>
</dbReference>
<dbReference type="Proteomes" id="UP000028933">
    <property type="component" value="Chromosome"/>
</dbReference>
<sequence>MKKEKDKQALPEIYVSGKKTYTPPALEVILIEMEHGFAATSASLSPGDAGSPNTPQVEDWNDGGNLGGKDFDL</sequence>
<reference evidence="2" key="1">
    <citation type="journal article" date="2013" name="Lancet">
        <title>First case of E anophelis outbreak in an intensive-care unit.</title>
        <authorList>
            <person name="Teo J."/>
            <person name="Tan S.Y."/>
            <person name="Tay M."/>
            <person name="Ding Y."/>
            <person name="Kjelleberg S."/>
            <person name="Givskov M."/>
            <person name="Lin R.T."/>
            <person name="Yang L."/>
        </authorList>
    </citation>
    <scope>NUCLEOTIDE SEQUENCE [LARGE SCALE GENOMIC DNA]</scope>
    <source>
        <strain evidence="2">NUHP1</strain>
    </source>
</reference>
<dbReference type="EMBL" id="CP007547">
    <property type="protein sequence ID" value="AIL43904.1"/>
    <property type="molecule type" value="Genomic_DNA"/>
</dbReference>
<organism evidence="2 3">
    <name type="scientific">Elizabethkingia anophelis NUHP1</name>
    <dbReference type="NCBI Taxonomy" id="1338011"/>
    <lineage>
        <taxon>Bacteria</taxon>
        <taxon>Pseudomonadati</taxon>
        <taxon>Bacteroidota</taxon>
        <taxon>Flavobacteriia</taxon>
        <taxon>Flavobacteriales</taxon>
        <taxon>Weeksellaceae</taxon>
        <taxon>Elizabethkingia</taxon>
    </lineage>
</organism>
<evidence type="ECO:0000313" key="3">
    <source>
        <dbReference type="Proteomes" id="UP000028933"/>
    </source>
</evidence>
<dbReference type="AlphaFoldDB" id="A0A077ECQ2"/>
<proteinExistence type="predicted"/>
<dbReference type="GeneID" id="56685235"/>
<gene>
    <name evidence="2" type="ORF">BD94_0129</name>
</gene>
<feature type="region of interest" description="Disordered" evidence="1">
    <location>
        <begin position="41"/>
        <end position="73"/>
    </location>
</feature>
<dbReference type="STRING" id="1338011.BD94_0129"/>
<evidence type="ECO:0000313" key="2">
    <source>
        <dbReference type="EMBL" id="AIL43904.1"/>
    </source>
</evidence>
<accession>A0A077ECQ2</accession>
<dbReference type="KEGG" id="eao:BD94_0129"/>
<dbReference type="eggNOG" id="ENOG502ZZMT">
    <property type="taxonomic scope" value="Bacteria"/>
</dbReference>
<protein>
    <submittedName>
        <fullName evidence="2">Uncharacterized protein</fullName>
    </submittedName>
</protein>